<name>A0A0F7U9G5_NEOCL</name>
<evidence type="ECO:0000256" key="2">
    <source>
        <dbReference type="SAM" id="SignalP"/>
    </source>
</evidence>
<dbReference type="AlphaFoldDB" id="A0A0F7U9G5"/>
<keyword evidence="2" id="KW-0732">Signal</keyword>
<feature type="chain" id="PRO_5002523033" description="Transmembrane protein" evidence="2">
    <location>
        <begin position="48"/>
        <end position="429"/>
    </location>
</feature>
<feature type="compositionally biased region" description="Acidic residues" evidence="1">
    <location>
        <begin position="74"/>
        <end position="89"/>
    </location>
</feature>
<protein>
    <recommendedName>
        <fullName evidence="4">Transmembrane protein</fullName>
    </recommendedName>
</protein>
<reference evidence="3" key="1">
    <citation type="journal article" date="2015" name="PLoS ONE">
        <title>Comprehensive Evaluation of Toxoplasma gondii VEG and Neospora caninum LIV Genomes with Tachyzoite Stage Transcriptome and Proteome Defines Novel Transcript Features.</title>
        <authorList>
            <person name="Ramaprasad A."/>
            <person name="Mourier T."/>
            <person name="Naeem R."/>
            <person name="Malas T.B."/>
            <person name="Moussa E."/>
            <person name="Panigrahi A."/>
            <person name="Vermont S.J."/>
            <person name="Otto T.D."/>
            <person name="Wastling J."/>
            <person name="Pain A."/>
        </authorList>
    </citation>
    <scope>NUCLEOTIDE SEQUENCE</scope>
    <source>
        <strain evidence="3">Liverpool</strain>
    </source>
</reference>
<proteinExistence type="predicted"/>
<dbReference type="EMBL" id="LN714481">
    <property type="protein sequence ID" value="CEL66529.1"/>
    <property type="molecule type" value="Genomic_DNA"/>
</dbReference>
<organism evidence="3">
    <name type="scientific">Neospora caninum (strain Liverpool)</name>
    <dbReference type="NCBI Taxonomy" id="572307"/>
    <lineage>
        <taxon>Eukaryota</taxon>
        <taxon>Sar</taxon>
        <taxon>Alveolata</taxon>
        <taxon>Apicomplexa</taxon>
        <taxon>Conoidasida</taxon>
        <taxon>Coccidia</taxon>
        <taxon>Eucoccidiorida</taxon>
        <taxon>Eimeriorina</taxon>
        <taxon>Sarcocystidae</taxon>
        <taxon>Neospora</taxon>
    </lineage>
</organism>
<feature type="region of interest" description="Disordered" evidence="1">
    <location>
        <begin position="53"/>
        <end position="96"/>
    </location>
</feature>
<feature type="signal peptide" evidence="2">
    <location>
        <begin position="1"/>
        <end position="47"/>
    </location>
</feature>
<evidence type="ECO:0000256" key="1">
    <source>
        <dbReference type="SAM" id="MobiDB-lite"/>
    </source>
</evidence>
<evidence type="ECO:0008006" key="4">
    <source>
        <dbReference type="Google" id="ProtNLM"/>
    </source>
</evidence>
<accession>A0A0F7U9G5</accession>
<sequence>MPPRPSQASSSDARFRPHRGPFLPSFSMRLLLCAACWVGLFLQPAASDVVSAGGARHADEVRRNSADAWRSDRVEDEDEAAETSLEESSESVVAPADSQEEGFLYARLWTAPSLSSIPKYYQALRERLPEASALSTSASEMLAASQASISSAFSKSREQLSALSQYFPEGAGTAALAAAPAILNHANSTLLASVTAKPAVVASAILPAVGNILKVLSSARLVDELRQLLATEETARNWNVCLEMLQSTGKLNISHPSVKDIFQKIVVALVVVGASFAAAFDSNELLESVVQMGVVPFISHFLRTLAQASKSDPIARDGRAPQNIMQPVRPEEANHVGASAEGHVVSQAIDDIKRLSSEQLSAIETKYGDFLSRFGVRHGQMRTWLKLLTGDSPSNDEPDAYAPVYALPQRNTRPSHEQRVEEESNDALQ</sequence>
<feature type="compositionally biased region" description="Basic and acidic residues" evidence="1">
    <location>
        <begin position="56"/>
        <end position="73"/>
    </location>
</feature>
<gene>
    <name evidence="3" type="ORF">BN1204_023410</name>
</gene>
<feature type="region of interest" description="Disordered" evidence="1">
    <location>
        <begin position="408"/>
        <end position="429"/>
    </location>
</feature>
<evidence type="ECO:0000313" key="3">
    <source>
        <dbReference type="EMBL" id="CEL66529.1"/>
    </source>
</evidence>